<dbReference type="AlphaFoldDB" id="A0A6B3BQ98"/>
<dbReference type="NCBIfam" id="TIGR01443">
    <property type="entry name" value="intein_Cterm"/>
    <property type="match status" value="1"/>
</dbReference>
<reference evidence="3" key="1">
    <citation type="submission" date="2020-01" db="EMBL/GenBank/DDBJ databases">
        <title>Insect and environment-associated Actinomycetes.</title>
        <authorList>
            <person name="Currrie C."/>
            <person name="Chevrette M."/>
            <person name="Carlson C."/>
            <person name="Stubbendieck R."/>
            <person name="Wendt-Pienkowski E."/>
        </authorList>
    </citation>
    <scope>NUCLEOTIDE SEQUENCE</scope>
    <source>
        <strain evidence="3">SID12501</strain>
    </source>
</reference>
<dbReference type="InterPro" id="IPR030934">
    <property type="entry name" value="Intein_C"/>
</dbReference>
<dbReference type="PROSITE" id="PS50818">
    <property type="entry name" value="INTEIN_C_TER"/>
    <property type="match status" value="1"/>
</dbReference>
<dbReference type="InterPro" id="IPR003587">
    <property type="entry name" value="Hint_dom_N"/>
</dbReference>
<dbReference type="SMART" id="SM00306">
    <property type="entry name" value="HintN"/>
    <property type="match status" value="1"/>
</dbReference>
<name>A0A6B3BQ98_9ACTN</name>
<accession>A0A6B3BQ98</accession>
<dbReference type="GO" id="GO:0016539">
    <property type="term" value="P:intein-mediated protein splicing"/>
    <property type="evidence" value="ECO:0007669"/>
    <property type="project" value="InterPro"/>
</dbReference>
<feature type="compositionally biased region" description="Low complexity" evidence="1">
    <location>
        <begin position="54"/>
        <end position="64"/>
    </location>
</feature>
<gene>
    <name evidence="3" type="ORF">G3I71_11835</name>
</gene>
<sequence>MNGYAYSNNSPISRSDPSGLMIDGAGDCGAIGTCNVGSKPEHIKNNPDGKLRNGSTGSTGTTQGNDSSCVCGLVGTPIGGDPFVNPNFSDEELKNWTNTAPALDPVAKEVAIAACGWVPFLGAGCDLYDLKRSWNEGDAVGVVTGVIGFLPLGDVVKAPKQVDNILDAMKAAKNACKCFLAGTDVLLADGTTEDIEDIELGDEVQATDPETGESGSRKVTRLIVTESDKKFNELSIATEDGIEKLTATHEHPFWVPELGQWVAAHDLANGMHLRKPDGSTVTVTANRPFSKHARTYNLTVDDLHTYYVLAGQTPVLVHNSGGCIPWSSGSVSRASKSLTDGATSVTVKSRSEAEELFLRTYQGAGYRNASGMDGVGTKQYYGTKRGTYHWDDQLGEDGRVLGHGAGNRDGDLPHLQVHTFDGPIVRIFWGG</sequence>
<dbReference type="CDD" id="cd00081">
    <property type="entry name" value="Hint"/>
    <property type="match status" value="1"/>
</dbReference>
<comment type="caution">
    <text evidence="3">The sequence shown here is derived from an EMBL/GenBank/DDBJ whole genome shotgun (WGS) entry which is preliminary data.</text>
</comment>
<feature type="compositionally biased region" description="Basic and acidic residues" evidence="1">
    <location>
        <begin position="39"/>
        <end position="51"/>
    </location>
</feature>
<dbReference type="SUPFAM" id="SSF51294">
    <property type="entry name" value="Hedgehog/intein (Hint) domain"/>
    <property type="match status" value="1"/>
</dbReference>
<dbReference type="InterPro" id="IPR036844">
    <property type="entry name" value="Hint_dom_sf"/>
</dbReference>
<protein>
    <recommendedName>
        <fullName evidence="2">Hint domain-containing protein</fullName>
    </recommendedName>
</protein>
<dbReference type="EMBL" id="JAAGLU010000008">
    <property type="protein sequence ID" value="NEC86492.1"/>
    <property type="molecule type" value="Genomic_DNA"/>
</dbReference>
<dbReference type="InterPro" id="IPR006141">
    <property type="entry name" value="Intein_N"/>
</dbReference>
<feature type="region of interest" description="Disordered" evidence="1">
    <location>
        <begin position="39"/>
        <end position="64"/>
    </location>
</feature>
<proteinExistence type="predicted"/>
<dbReference type="PROSITE" id="PS50817">
    <property type="entry name" value="INTEIN_N_TER"/>
    <property type="match status" value="1"/>
</dbReference>
<organism evidence="3">
    <name type="scientific">Streptomyces sp. SID12501</name>
    <dbReference type="NCBI Taxonomy" id="2706042"/>
    <lineage>
        <taxon>Bacteria</taxon>
        <taxon>Bacillati</taxon>
        <taxon>Actinomycetota</taxon>
        <taxon>Actinomycetes</taxon>
        <taxon>Kitasatosporales</taxon>
        <taxon>Streptomycetaceae</taxon>
        <taxon>Streptomyces</taxon>
    </lineage>
</organism>
<dbReference type="Gene3D" id="2.170.16.10">
    <property type="entry name" value="Hedgehog/Intein (Hint) domain"/>
    <property type="match status" value="1"/>
</dbReference>
<feature type="domain" description="Hint" evidence="2">
    <location>
        <begin position="176"/>
        <end position="277"/>
    </location>
</feature>
<evidence type="ECO:0000313" key="3">
    <source>
        <dbReference type="EMBL" id="NEC86492.1"/>
    </source>
</evidence>
<dbReference type="Pfam" id="PF07591">
    <property type="entry name" value="PT-HINT"/>
    <property type="match status" value="1"/>
</dbReference>
<evidence type="ECO:0000259" key="2">
    <source>
        <dbReference type="SMART" id="SM00306"/>
    </source>
</evidence>
<evidence type="ECO:0000256" key="1">
    <source>
        <dbReference type="SAM" id="MobiDB-lite"/>
    </source>
</evidence>